<keyword evidence="3" id="KW-1185">Reference proteome</keyword>
<dbReference type="EMBL" id="AYZJ01000024">
    <property type="protein sequence ID" value="KRN24138.1"/>
    <property type="molecule type" value="Genomic_DNA"/>
</dbReference>
<evidence type="ECO:0000259" key="1">
    <source>
        <dbReference type="Pfam" id="PF13614"/>
    </source>
</evidence>
<reference evidence="2 3" key="1">
    <citation type="journal article" date="2015" name="Genome Announc.">
        <title>Expanding the biotechnology potential of lactobacilli through comparative genomics of 213 strains and associated genera.</title>
        <authorList>
            <person name="Sun Z."/>
            <person name="Harris H.M."/>
            <person name="McCann A."/>
            <person name="Guo C."/>
            <person name="Argimon S."/>
            <person name="Zhang W."/>
            <person name="Yang X."/>
            <person name="Jeffery I.B."/>
            <person name="Cooney J.C."/>
            <person name="Kagawa T.F."/>
            <person name="Liu W."/>
            <person name="Song Y."/>
            <person name="Salvetti E."/>
            <person name="Wrobel A."/>
            <person name="Rasinkangas P."/>
            <person name="Parkhill J."/>
            <person name="Rea M.C."/>
            <person name="O'Sullivan O."/>
            <person name="Ritari J."/>
            <person name="Douillard F.P."/>
            <person name="Paul Ross R."/>
            <person name="Yang R."/>
            <person name="Briner A.E."/>
            <person name="Felis G.E."/>
            <person name="de Vos W.M."/>
            <person name="Barrangou R."/>
            <person name="Klaenhammer T.R."/>
            <person name="Caufield P.W."/>
            <person name="Cui Y."/>
            <person name="Zhang H."/>
            <person name="O'Toole P.W."/>
        </authorList>
    </citation>
    <scope>NUCLEOTIDE SEQUENCE [LARGE SCALE GENOMIC DNA]</scope>
    <source>
        <strain evidence="2 3">DSM 22697</strain>
    </source>
</reference>
<dbReference type="CDD" id="cd02042">
    <property type="entry name" value="ParAB_family"/>
    <property type="match status" value="1"/>
</dbReference>
<dbReference type="InterPro" id="IPR050678">
    <property type="entry name" value="DNA_Partitioning_ATPase"/>
</dbReference>
<dbReference type="PATRIC" id="fig|1423730.4.peg.1374"/>
<protein>
    <recommendedName>
        <fullName evidence="1">AAA domain-containing protein</fullName>
    </recommendedName>
</protein>
<dbReference type="Proteomes" id="UP000050865">
    <property type="component" value="Unassembled WGS sequence"/>
</dbReference>
<gene>
    <name evidence="2" type="ORF">FC75_GL001315</name>
</gene>
<comment type="caution">
    <text evidence="2">The sequence shown here is derived from an EMBL/GenBank/DDBJ whole genome shotgun (WGS) entry which is preliminary data.</text>
</comment>
<dbReference type="STRING" id="1423730.FC75_GL001315"/>
<organism evidence="2 3">
    <name type="scientific">Lacticaseibacillus camelliae DSM 22697 = JCM 13995</name>
    <dbReference type="NCBI Taxonomy" id="1423730"/>
    <lineage>
        <taxon>Bacteria</taxon>
        <taxon>Bacillati</taxon>
        <taxon>Bacillota</taxon>
        <taxon>Bacilli</taxon>
        <taxon>Lactobacillales</taxon>
        <taxon>Lactobacillaceae</taxon>
        <taxon>Lacticaseibacillus</taxon>
    </lineage>
</organism>
<dbReference type="Gene3D" id="3.40.50.300">
    <property type="entry name" value="P-loop containing nucleotide triphosphate hydrolases"/>
    <property type="match status" value="1"/>
</dbReference>
<dbReference type="AlphaFoldDB" id="A0A0R2FGQ5"/>
<dbReference type="SUPFAM" id="SSF52540">
    <property type="entry name" value="P-loop containing nucleoside triphosphate hydrolases"/>
    <property type="match status" value="1"/>
</dbReference>
<name>A0A0R2FGQ5_9LACO</name>
<dbReference type="InterPro" id="IPR027417">
    <property type="entry name" value="P-loop_NTPase"/>
</dbReference>
<dbReference type="PANTHER" id="PTHR13696">
    <property type="entry name" value="P-LOOP CONTAINING NUCLEOSIDE TRIPHOSPHATE HYDROLASE"/>
    <property type="match status" value="1"/>
</dbReference>
<dbReference type="InterPro" id="IPR025669">
    <property type="entry name" value="AAA_dom"/>
</dbReference>
<feature type="domain" description="AAA" evidence="1">
    <location>
        <begin position="5"/>
        <end position="107"/>
    </location>
</feature>
<proteinExistence type="predicted"/>
<dbReference type="Pfam" id="PF13614">
    <property type="entry name" value="AAA_31"/>
    <property type="match status" value="1"/>
</dbReference>
<evidence type="ECO:0000313" key="2">
    <source>
        <dbReference type="EMBL" id="KRN24138.1"/>
    </source>
</evidence>
<sequence>MPIKENLWLAPTTLELSDAELSLVQMTLRELVLRDALKTLMEDPDFHFDYILIDCPPSRGLLTVNALSAADEVVIPVQAEYQALLGRQLVKNTISQVQSQINKNLKIYGYVVTMTQHTLQSNEAYQVLEDDSIQILADIPRSVKVADASVNQISTYDMDKTNAAGLAYFKLAKKLVQEV</sequence>
<dbReference type="PANTHER" id="PTHR13696:SF99">
    <property type="entry name" value="COBYRINIC ACID AC-DIAMIDE SYNTHASE"/>
    <property type="match status" value="1"/>
</dbReference>
<evidence type="ECO:0000313" key="3">
    <source>
        <dbReference type="Proteomes" id="UP000050865"/>
    </source>
</evidence>
<accession>A0A0R2FGQ5</accession>